<keyword evidence="2" id="KW-1185">Reference proteome</keyword>
<accession>A0A3M9N3W2</accession>
<gene>
    <name evidence="1" type="ORF">EFA69_03980</name>
</gene>
<organism evidence="1 2">
    <name type="scientific">Rufibacter immobilis</name>
    <dbReference type="NCBI Taxonomy" id="1348778"/>
    <lineage>
        <taxon>Bacteria</taxon>
        <taxon>Pseudomonadati</taxon>
        <taxon>Bacteroidota</taxon>
        <taxon>Cytophagia</taxon>
        <taxon>Cytophagales</taxon>
        <taxon>Hymenobacteraceae</taxon>
        <taxon>Rufibacter</taxon>
    </lineage>
</organism>
<dbReference type="OrthoDB" id="894403at2"/>
<dbReference type="RefSeq" id="WP_123131791.1">
    <property type="nucleotide sequence ID" value="NZ_RJJE01000002.1"/>
</dbReference>
<protein>
    <submittedName>
        <fullName evidence="1">Uncharacterized protein</fullName>
    </submittedName>
</protein>
<evidence type="ECO:0000313" key="1">
    <source>
        <dbReference type="EMBL" id="RNI32491.1"/>
    </source>
</evidence>
<name>A0A3M9N3W2_9BACT</name>
<reference evidence="1 2" key="1">
    <citation type="submission" date="2018-11" db="EMBL/GenBank/DDBJ databases">
        <title>Rufibacter latericius sp. nov., isolated from water in Baiyang Lake.</title>
        <authorList>
            <person name="Yang Y."/>
        </authorList>
    </citation>
    <scope>NUCLEOTIDE SEQUENCE [LARGE SCALE GENOMIC DNA]</scope>
    <source>
        <strain evidence="1 2">MCC P1</strain>
    </source>
</reference>
<comment type="caution">
    <text evidence="1">The sequence shown here is derived from an EMBL/GenBank/DDBJ whole genome shotgun (WGS) entry which is preliminary data.</text>
</comment>
<proteinExistence type="predicted"/>
<dbReference type="EMBL" id="RJJE01000002">
    <property type="protein sequence ID" value="RNI32491.1"/>
    <property type="molecule type" value="Genomic_DNA"/>
</dbReference>
<evidence type="ECO:0000313" key="2">
    <source>
        <dbReference type="Proteomes" id="UP000271010"/>
    </source>
</evidence>
<dbReference type="Proteomes" id="UP000271010">
    <property type="component" value="Unassembled WGS sequence"/>
</dbReference>
<dbReference type="AlphaFoldDB" id="A0A3M9N3W2"/>
<sequence length="63" mass="6995">MRVIILLFVICLGAGLALKDALRSLDYRQQMLYINQSGRNVPATQAAAPQKEITIKALHPVYV</sequence>